<dbReference type="InterPro" id="IPR011009">
    <property type="entry name" value="Kinase-like_dom_sf"/>
</dbReference>
<dbReference type="InterPro" id="IPR002575">
    <property type="entry name" value="Aminoglycoside_PTrfase"/>
</dbReference>
<accession>A0A9X0C139</accession>
<dbReference type="OrthoDB" id="5598852at2759"/>
<dbReference type="Pfam" id="PF01636">
    <property type="entry name" value="APH"/>
    <property type="match status" value="1"/>
</dbReference>
<dbReference type="Gene3D" id="3.90.1200.10">
    <property type="match status" value="1"/>
</dbReference>
<dbReference type="SUPFAM" id="SSF56112">
    <property type="entry name" value="Protein kinase-like (PK-like)"/>
    <property type="match status" value="1"/>
</dbReference>
<dbReference type="EMBL" id="JAPWDS010000006">
    <property type="protein sequence ID" value="KAJ5494021.1"/>
    <property type="molecule type" value="Genomic_DNA"/>
</dbReference>
<organism evidence="2 3">
    <name type="scientific">Penicillium fimorum</name>
    <dbReference type="NCBI Taxonomy" id="1882269"/>
    <lineage>
        <taxon>Eukaryota</taxon>
        <taxon>Fungi</taxon>
        <taxon>Dikarya</taxon>
        <taxon>Ascomycota</taxon>
        <taxon>Pezizomycotina</taxon>
        <taxon>Eurotiomycetes</taxon>
        <taxon>Eurotiomycetidae</taxon>
        <taxon>Eurotiales</taxon>
        <taxon>Aspergillaceae</taxon>
        <taxon>Penicillium</taxon>
    </lineage>
</organism>
<name>A0A9X0C139_9EURO</name>
<feature type="non-terminal residue" evidence="2">
    <location>
        <position position="283"/>
    </location>
</feature>
<evidence type="ECO:0000259" key="1">
    <source>
        <dbReference type="Pfam" id="PF01636"/>
    </source>
</evidence>
<evidence type="ECO:0000313" key="2">
    <source>
        <dbReference type="EMBL" id="KAJ5494021.1"/>
    </source>
</evidence>
<sequence>FFSNCTVTRDECDQTAAEIAGEAVKPVQLQGAFSYTVATGNLLVQFHVSDSLFDTKILGLAREIYGNIVPASINKGFIGPSPSLAVYVMDMIPGITYIEAPVIKLQYASWHEQTVSDFARFFANSWVNRPTEPYVPEHSLVDLQDQLDLLLQQLPSRFAEVISKLREELPTIFTPTYPLVLTHYDLCGMNIIVNPEAGGITGVVYWAEAMVLPFDIPLWGFYNMLGIMNSSGWISNDDKHAMKIAERVGLVIRFGFTWKDGAERPVNEQDSSIRYLDAFLHRL</sequence>
<gene>
    <name evidence="2" type="ORF">N7463_010108</name>
</gene>
<reference evidence="2" key="2">
    <citation type="journal article" date="2023" name="IMA Fungus">
        <title>Comparative genomic study of the Penicillium genus elucidates a diverse pangenome and 15 lateral gene transfer events.</title>
        <authorList>
            <person name="Petersen C."/>
            <person name="Sorensen T."/>
            <person name="Nielsen M.R."/>
            <person name="Sondergaard T.E."/>
            <person name="Sorensen J.L."/>
            <person name="Fitzpatrick D.A."/>
            <person name="Frisvad J.C."/>
            <person name="Nielsen K.L."/>
        </authorList>
    </citation>
    <scope>NUCLEOTIDE SEQUENCE</scope>
    <source>
        <strain evidence="2">IBT 29495</strain>
    </source>
</reference>
<reference evidence="2" key="1">
    <citation type="submission" date="2022-12" db="EMBL/GenBank/DDBJ databases">
        <authorList>
            <person name="Petersen C."/>
        </authorList>
    </citation>
    <scope>NUCLEOTIDE SEQUENCE</scope>
    <source>
        <strain evidence="2">IBT 29495</strain>
    </source>
</reference>
<evidence type="ECO:0000313" key="3">
    <source>
        <dbReference type="Proteomes" id="UP001149954"/>
    </source>
</evidence>
<feature type="domain" description="Aminoglycoside phosphotransferase" evidence="1">
    <location>
        <begin position="86"/>
        <end position="215"/>
    </location>
</feature>
<comment type="caution">
    <text evidence="2">The sequence shown here is derived from an EMBL/GenBank/DDBJ whole genome shotgun (WGS) entry which is preliminary data.</text>
</comment>
<proteinExistence type="predicted"/>
<dbReference type="Proteomes" id="UP001149954">
    <property type="component" value="Unassembled WGS sequence"/>
</dbReference>
<protein>
    <recommendedName>
        <fullName evidence="1">Aminoglycoside phosphotransferase domain-containing protein</fullName>
    </recommendedName>
</protein>
<dbReference type="AlphaFoldDB" id="A0A9X0C139"/>
<keyword evidence="3" id="KW-1185">Reference proteome</keyword>